<organism evidence="8 9">
    <name type="scientific">Saccoglossus kowalevskii</name>
    <name type="common">Acorn worm</name>
    <dbReference type="NCBI Taxonomy" id="10224"/>
    <lineage>
        <taxon>Eukaryota</taxon>
        <taxon>Metazoa</taxon>
        <taxon>Hemichordata</taxon>
        <taxon>Enteropneusta</taxon>
        <taxon>Harrimaniidae</taxon>
        <taxon>Saccoglossus</taxon>
    </lineage>
</organism>
<dbReference type="InterPro" id="IPR013106">
    <property type="entry name" value="Ig_V-set"/>
</dbReference>
<keyword evidence="2 6" id="KW-0472">Membrane</keyword>
<protein>
    <submittedName>
        <fullName evidence="9">Cell adhesion molecule 3-like</fullName>
    </submittedName>
</protein>
<dbReference type="InterPro" id="IPR036179">
    <property type="entry name" value="Ig-like_dom_sf"/>
</dbReference>
<dbReference type="PANTHER" id="PTHR11640:SF31">
    <property type="entry name" value="IRREGULAR CHIASM C-ROUGHEST PROTEIN-RELATED"/>
    <property type="match status" value="1"/>
</dbReference>
<feature type="domain" description="Ig-like" evidence="7">
    <location>
        <begin position="4"/>
        <end position="127"/>
    </location>
</feature>
<keyword evidence="4" id="KW-0325">Glycoprotein</keyword>
<dbReference type="SMART" id="SM00409">
    <property type="entry name" value="IG"/>
    <property type="match status" value="1"/>
</dbReference>
<dbReference type="PROSITE" id="PS50835">
    <property type="entry name" value="IG_LIKE"/>
    <property type="match status" value="1"/>
</dbReference>
<evidence type="ECO:0000256" key="6">
    <source>
        <dbReference type="SAM" id="Phobius"/>
    </source>
</evidence>
<evidence type="ECO:0000313" key="9">
    <source>
        <dbReference type="RefSeq" id="XP_006815351.1"/>
    </source>
</evidence>
<evidence type="ECO:0000256" key="3">
    <source>
        <dbReference type="ARBA" id="ARBA00023157"/>
    </source>
</evidence>
<gene>
    <name evidence="9" type="primary">LOC102805648</name>
</gene>
<keyword evidence="8" id="KW-1185">Reference proteome</keyword>
<keyword evidence="5" id="KW-0393">Immunoglobulin domain</keyword>
<keyword evidence="3" id="KW-1015">Disulfide bond</keyword>
<feature type="transmembrane region" description="Helical" evidence="6">
    <location>
        <begin position="168"/>
        <end position="193"/>
    </location>
</feature>
<dbReference type="Pfam" id="PF07686">
    <property type="entry name" value="V-set"/>
    <property type="match status" value="1"/>
</dbReference>
<proteinExistence type="predicted"/>
<evidence type="ECO:0000256" key="5">
    <source>
        <dbReference type="ARBA" id="ARBA00023319"/>
    </source>
</evidence>
<evidence type="ECO:0000256" key="1">
    <source>
        <dbReference type="ARBA" id="ARBA00004479"/>
    </source>
</evidence>
<evidence type="ECO:0000256" key="2">
    <source>
        <dbReference type="ARBA" id="ARBA00023136"/>
    </source>
</evidence>
<dbReference type="InterPro" id="IPR013783">
    <property type="entry name" value="Ig-like_fold"/>
</dbReference>
<dbReference type="Gene3D" id="2.60.40.10">
    <property type="entry name" value="Immunoglobulins"/>
    <property type="match status" value="2"/>
</dbReference>
<dbReference type="GeneID" id="102805648"/>
<dbReference type="SMART" id="SM00406">
    <property type="entry name" value="IGv"/>
    <property type="match status" value="1"/>
</dbReference>
<dbReference type="InterPro" id="IPR003599">
    <property type="entry name" value="Ig_sub"/>
</dbReference>
<dbReference type="Proteomes" id="UP000694865">
    <property type="component" value="Unplaced"/>
</dbReference>
<evidence type="ECO:0000256" key="4">
    <source>
        <dbReference type="ARBA" id="ARBA00023180"/>
    </source>
</evidence>
<evidence type="ECO:0000259" key="7">
    <source>
        <dbReference type="PROSITE" id="PS50835"/>
    </source>
</evidence>
<dbReference type="InterPro" id="IPR051275">
    <property type="entry name" value="Cell_adhesion_signaling"/>
</dbReference>
<evidence type="ECO:0000313" key="8">
    <source>
        <dbReference type="Proteomes" id="UP000694865"/>
    </source>
</evidence>
<dbReference type="PANTHER" id="PTHR11640">
    <property type="entry name" value="NEPHRIN"/>
    <property type="match status" value="1"/>
</dbReference>
<accession>A0ABM0M5R0</accession>
<comment type="subcellular location">
    <subcellularLocation>
        <location evidence="1">Membrane</location>
        <topology evidence="1">Single-pass type I membrane protein</topology>
    </subcellularLocation>
</comment>
<name>A0ABM0M5R0_SACKO</name>
<feature type="non-terminal residue" evidence="9">
    <location>
        <position position="264"/>
    </location>
</feature>
<keyword evidence="6" id="KW-0812">Transmembrane</keyword>
<dbReference type="RefSeq" id="XP_006815351.1">
    <property type="nucleotide sequence ID" value="XM_006815288.1"/>
</dbReference>
<sequence>MNVPNHTSTVSGVCVAEFQLVTNPRHTGTIGESVVLQCTYSDSLDSSDTLIQWTTNGGQTAVYTKFGDNPGQAGVEYVGRTSLSGSDASLQINNLSVDDEKIYKCSVNKISTDPPTITNLPSDETVSEDSNSVTLQCTATDGKPAIPTTYTWKKDSGDITIVECSYTAAISISVFVSLLGGGVIGFLIGFILIKRVTKKTTEQTTDEDRKYTTRSAIRRETGHTYEIPTFMPSVAIDHTYTTLSPETMEPASEYELPSLKCVNT</sequence>
<dbReference type="InterPro" id="IPR007110">
    <property type="entry name" value="Ig-like_dom"/>
</dbReference>
<dbReference type="SUPFAM" id="SSF48726">
    <property type="entry name" value="Immunoglobulin"/>
    <property type="match status" value="2"/>
</dbReference>
<reference evidence="9" key="1">
    <citation type="submission" date="2025-08" db="UniProtKB">
        <authorList>
            <consortium name="RefSeq"/>
        </authorList>
    </citation>
    <scope>IDENTIFICATION</scope>
    <source>
        <tissue evidence="9">Testes</tissue>
    </source>
</reference>
<keyword evidence="6" id="KW-1133">Transmembrane helix</keyword>